<dbReference type="Proteomes" id="UP000271624">
    <property type="component" value="Unassembled WGS sequence"/>
</dbReference>
<reference evidence="2" key="1">
    <citation type="submission" date="2018-12" db="EMBL/GenBank/DDBJ databases">
        <authorList>
            <person name="Will S."/>
            <person name="Neumann-Schaal M."/>
            <person name="Henke P."/>
        </authorList>
    </citation>
    <scope>NUCLEOTIDE SEQUENCE</scope>
    <source>
        <strain evidence="2">PCC 7102</strain>
    </source>
</reference>
<keyword evidence="1" id="KW-0732">Signal</keyword>
<evidence type="ECO:0000313" key="2">
    <source>
        <dbReference type="EMBL" id="RUT06029.1"/>
    </source>
</evidence>
<evidence type="ECO:0000313" key="3">
    <source>
        <dbReference type="Proteomes" id="UP000271624"/>
    </source>
</evidence>
<sequence length="168" mass="17436">MIRYLLLSFAFMLIHCTIFTKSVNADEGSAAGDVPVNCTFSNSVDGQLGINQDGTVLSSSSSVDDGAPASLEIDCSADATLTISEPVRSGGNGATTFLSDNLSARATATLVSMDTEESLPDINIESGKPGSNIPGNSLGTIKINMEARHSEKILPGKYSFTVTITATP</sequence>
<proteinExistence type="predicted"/>
<dbReference type="AlphaFoldDB" id="A0A3S1J1E5"/>
<reference evidence="2" key="2">
    <citation type="journal article" date="2019" name="Genome Biol. Evol.">
        <title>Day and night: Metabolic profiles and evolutionary relationships of six axenic non-marine cyanobacteria.</title>
        <authorList>
            <person name="Will S.E."/>
            <person name="Henke P."/>
            <person name="Boedeker C."/>
            <person name="Huang S."/>
            <person name="Brinkmann H."/>
            <person name="Rohde M."/>
            <person name="Jarek M."/>
            <person name="Friedl T."/>
            <person name="Seufert S."/>
            <person name="Schumacher M."/>
            <person name="Overmann J."/>
            <person name="Neumann-Schaal M."/>
            <person name="Petersen J."/>
        </authorList>
    </citation>
    <scope>NUCLEOTIDE SEQUENCE [LARGE SCALE GENOMIC DNA]</scope>
    <source>
        <strain evidence="2">PCC 7102</strain>
    </source>
</reference>
<evidence type="ECO:0000256" key="1">
    <source>
        <dbReference type="SAM" id="SignalP"/>
    </source>
</evidence>
<feature type="chain" id="PRO_5030083076" description="Spore coat protein U domain-containing protein" evidence="1">
    <location>
        <begin position="26"/>
        <end position="168"/>
    </location>
</feature>
<accession>A0A3S1J1E5</accession>
<name>A0A3S1J1E5_9CYAN</name>
<comment type="caution">
    <text evidence="2">The sequence shown here is derived from an EMBL/GenBank/DDBJ whole genome shotgun (WGS) entry which is preliminary data.</text>
</comment>
<keyword evidence="3" id="KW-1185">Reference proteome</keyword>
<gene>
    <name evidence="2" type="ORF">DSM106972_032350</name>
</gene>
<dbReference type="RefSeq" id="WP_127081718.1">
    <property type="nucleotide sequence ID" value="NZ_RSCL01000007.1"/>
</dbReference>
<dbReference type="EMBL" id="RSCL01000007">
    <property type="protein sequence ID" value="RUT06029.1"/>
    <property type="molecule type" value="Genomic_DNA"/>
</dbReference>
<feature type="signal peptide" evidence="1">
    <location>
        <begin position="1"/>
        <end position="25"/>
    </location>
</feature>
<evidence type="ECO:0008006" key="4">
    <source>
        <dbReference type="Google" id="ProtNLM"/>
    </source>
</evidence>
<organism evidence="2 3">
    <name type="scientific">Dulcicalothrix desertica PCC 7102</name>
    <dbReference type="NCBI Taxonomy" id="232991"/>
    <lineage>
        <taxon>Bacteria</taxon>
        <taxon>Bacillati</taxon>
        <taxon>Cyanobacteriota</taxon>
        <taxon>Cyanophyceae</taxon>
        <taxon>Nostocales</taxon>
        <taxon>Calotrichaceae</taxon>
        <taxon>Dulcicalothrix</taxon>
    </lineage>
</organism>
<protein>
    <recommendedName>
        <fullName evidence="4">Spore coat protein U domain-containing protein</fullName>
    </recommendedName>
</protein>